<dbReference type="EMBL" id="SDPU01000028">
    <property type="protein sequence ID" value="RYU10873.1"/>
    <property type="molecule type" value="Genomic_DNA"/>
</dbReference>
<dbReference type="OrthoDB" id="3237545at2"/>
<dbReference type="AlphaFoldDB" id="A0A4Q5IXY6"/>
<sequence length="184" mass="20114">MPSGRALVVVDGRSGGGKTTVADRLGHPVVHTDDVAWQHHPTDWADILLDHVVAPWRRGEPVSYRPPAWDRLDRPGAIEVPVCDVLVVEGVGAGRAAVAAHADLVVWVQSDRDEARRRGIARDIEYGRTPDEAEEFWDGWMRSEDPFLAAERPWTRAHLVVSGTPPVDGAADGRVWVARGSASL</sequence>
<name>A0A4Q5IXY6_9ACTN</name>
<organism evidence="1 2">
    <name type="scientific">Nocardioides iriomotensis</name>
    <dbReference type="NCBI Taxonomy" id="715784"/>
    <lineage>
        <taxon>Bacteria</taxon>
        <taxon>Bacillati</taxon>
        <taxon>Actinomycetota</taxon>
        <taxon>Actinomycetes</taxon>
        <taxon>Propionibacteriales</taxon>
        <taxon>Nocardioidaceae</taxon>
        <taxon>Nocardioides</taxon>
    </lineage>
</organism>
<keyword evidence="2" id="KW-1185">Reference proteome</keyword>
<comment type="caution">
    <text evidence="1">The sequence shown here is derived from an EMBL/GenBank/DDBJ whole genome shotgun (WGS) entry which is preliminary data.</text>
</comment>
<reference evidence="1 2" key="1">
    <citation type="submission" date="2019-01" db="EMBL/GenBank/DDBJ databases">
        <title>Nocardioides guangzhouensis sp. nov., an actinobacterium isolated from soil.</title>
        <authorList>
            <person name="Fu Y."/>
            <person name="Cai Y."/>
            <person name="Lin Z."/>
            <person name="Chen P."/>
        </authorList>
    </citation>
    <scope>NUCLEOTIDE SEQUENCE [LARGE SCALE GENOMIC DNA]</scope>
    <source>
        <strain evidence="1 2">NBRC 105384</strain>
    </source>
</reference>
<dbReference type="Gene3D" id="3.40.50.300">
    <property type="entry name" value="P-loop containing nucleotide triphosphate hydrolases"/>
    <property type="match status" value="1"/>
</dbReference>
<evidence type="ECO:0008006" key="3">
    <source>
        <dbReference type="Google" id="ProtNLM"/>
    </source>
</evidence>
<dbReference type="Proteomes" id="UP000291189">
    <property type="component" value="Unassembled WGS sequence"/>
</dbReference>
<gene>
    <name evidence="1" type="ORF">ETU37_16540</name>
</gene>
<evidence type="ECO:0000313" key="2">
    <source>
        <dbReference type="Proteomes" id="UP000291189"/>
    </source>
</evidence>
<evidence type="ECO:0000313" key="1">
    <source>
        <dbReference type="EMBL" id="RYU10873.1"/>
    </source>
</evidence>
<dbReference type="SUPFAM" id="SSF52540">
    <property type="entry name" value="P-loop containing nucleoside triphosphate hydrolases"/>
    <property type="match status" value="1"/>
</dbReference>
<protein>
    <recommendedName>
        <fullName evidence="3">Uridine kinase</fullName>
    </recommendedName>
</protein>
<dbReference type="InterPro" id="IPR027417">
    <property type="entry name" value="P-loop_NTPase"/>
</dbReference>
<proteinExistence type="predicted"/>
<accession>A0A4Q5IXY6</accession>